<dbReference type="EMBL" id="JACGXN010000001">
    <property type="protein sequence ID" value="MBA8876387.1"/>
    <property type="molecule type" value="Genomic_DNA"/>
</dbReference>
<dbReference type="InterPro" id="IPR000868">
    <property type="entry name" value="Isochorismatase-like_dom"/>
</dbReference>
<evidence type="ECO:0000313" key="3">
    <source>
        <dbReference type="EMBL" id="MBA8876387.1"/>
    </source>
</evidence>
<dbReference type="Gene3D" id="3.40.50.850">
    <property type="entry name" value="Isochorismatase-like"/>
    <property type="match status" value="1"/>
</dbReference>
<gene>
    <name evidence="3" type="ORF">FHW16_000069</name>
</gene>
<feature type="domain" description="Isochorismatase-like" evidence="2">
    <location>
        <begin position="12"/>
        <end position="148"/>
    </location>
</feature>
<organism evidence="3 4">
    <name type="scientific">Phyllobacterium myrsinacearum</name>
    <dbReference type="NCBI Taxonomy" id="28101"/>
    <lineage>
        <taxon>Bacteria</taxon>
        <taxon>Pseudomonadati</taxon>
        <taxon>Pseudomonadota</taxon>
        <taxon>Alphaproteobacteria</taxon>
        <taxon>Hyphomicrobiales</taxon>
        <taxon>Phyllobacteriaceae</taxon>
        <taxon>Phyllobacterium</taxon>
    </lineage>
</organism>
<protein>
    <submittedName>
        <fullName evidence="3">Nicotinamidase-related amidase</fullName>
    </submittedName>
</protein>
<dbReference type="Proteomes" id="UP000549052">
    <property type="component" value="Unassembled WGS sequence"/>
</dbReference>
<accession>A0A839EIR3</accession>
<evidence type="ECO:0000259" key="2">
    <source>
        <dbReference type="Pfam" id="PF00857"/>
    </source>
</evidence>
<dbReference type="Pfam" id="PF00857">
    <property type="entry name" value="Isochorismatase"/>
    <property type="match status" value="1"/>
</dbReference>
<dbReference type="SUPFAM" id="SSF52499">
    <property type="entry name" value="Isochorismatase-like hydrolases"/>
    <property type="match status" value="1"/>
</dbReference>
<keyword evidence="1" id="KW-0378">Hydrolase</keyword>
<comment type="caution">
    <text evidence="3">The sequence shown here is derived from an EMBL/GenBank/DDBJ whole genome shotgun (WGS) entry which is preliminary data.</text>
</comment>
<proteinExistence type="predicted"/>
<dbReference type="InterPro" id="IPR050272">
    <property type="entry name" value="Isochorismatase-like_hydrls"/>
</dbReference>
<evidence type="ECO:0000313" key="4">
    <source>
        <dbReference type="Proteomes" id="UP000549052"/>
    </source>
</evidence>
<dbReference type="RefSeq" id="WP_182547196.1">
    <property type="nucleotide sequence ID" value="NZ_JACGXN010000001.1"/>
</dbReference>
<name>A0A839EIR3_9HYPH</name>
<sequence length="192" mass="20206">MTFTGEDKTAHVLVIVDVQNAFITGSEAVPDHVQLQRAVEILLANARAAKVPVIFLQNDGPAGTADEPNTDGWQLFFALKPGEHVVRKSRDDGFDGTELEALLTGYGLRSLAICGMQSEMCLAATARTAMQKGFSVILPHDAHATYDVPAGPGGSEPVPARMAARAAEWSLGDEIIVVGTAADVCFQTASAA</sequence>
<dbReference type="GO" id="GO:0016787">
    <property type="term" value="F:hydrolase activity"/>
    <property type="evidence" value="ECO:0007669"/>
    <property type="project" value="UniProtKB-KW"/>
</dbReference>
<dbReference type="PANTHER" id="PTHR43540">
    <property type="entry name" value="PEROXYUREIDOACRYLATE/UREIDOACRYLATE AMIDOHYDROLASE-RELATED"/>
    <property type="match status" value="1"/>
</dbReference>
<keyword evidence="4" id="KW-1185">Reference proteome</keyword>
<evidence type="ECO:0000256" key="1">
    <source>
        <dbReference type="ARBA" id="ARBA00022801"/>
    </source>
</evidence>
<dbReference type="PANTHER" id="PTHR43540:SF1">
    <property type="entry name" value="ISOCHORISMATASE HYDROLASE"/>
    <property type="match status" value="1"/>
</dbReference>
<reference evidence="3 4" key="1">
    <citation type="submission" date="2020-07" db="EMBL/GenBank/DDBJ databases">
        <title>Genomic Encyclopedia of Type Strains, Phase IV (KMG-V): Genome sequencing to study the core and pangenomes of soil and plant-associated prokaryotes.</title>
        <authorList>
            <person name="Whitman W."/>
        </authorList>
    </citation>
    <scope>NUCLEOTIDE SEQUENCE [LARGE SCALE GENOMIC DNA]</scope>
    <source>
        <strain evidence="3 4">AN3</strain>
    </source>
</reference>
<dbReference type="AlphaFoldDB" id="A0A839EIR3"/>
<dbReference type="InterPro" id="IPR036380">
    <property type="entry name" value="Isochorismatase-like_sf"/>
</dbReference>